<dbReference type="CDD" id="cd03257">
    <property type="entry name" value="ABC_NikE_OppD_transporters"/>
    <property type="match status" value="1"/>
</dbReference>
<dbReference type="Proteomes" id="UP000664601">
    <property type="component" value="Unassembled WGS sequence"/>
</dbReference>
<evidence type="ECO:0000259" key="7">
    <source>
        <dbReference type="PROSITE" id="PS50893"/>
    </source>
</evidence>
<evidence type="ECO:0000313" key="9">
    <source>
        <dbReference type="Proteomes" id="UP000664601"/>
    </source>
</evidence>
<dbReference type="NCBIfam" id="TIGR01727">
    <property type="entry name" value="oligo_HPY"/>
    <property type="match status" value="1"/>
</dbReference>
<protein>
    <submittedName>
        <fullName evidence="8">ABC transporter ATP-binding protein</fullName>
    </submittedName>
</protein>
<comment type="caution">
    <text evidence="8">The sequence shown here is derived from an EMBL/GenBank/DDBJ whole genome shotgun (WGS) entry which is preliminary data.</text>
</comment>
<feature type="domain" description="ABC transporter" evidence="7">
    <location>
        <begin position="8"/>
        <end position="259"/>
    </location>
</feature>
<gene>
    <name evidence="8" type="ORF">JZO70_03440</name>
</gene>
<dbReference type="SMART" id="SM00382">
    <property type="entry name" value="AAA"/>
    <property type="match status" value="1"/>
</dbReference>
<evidence type="ECO:0000256" key="1">
    <source>
        <dbReference type="ARBA" id="ARBA00005417"/>
    </source>
</evidence>
<organism evidence="8 9">
    <name type="scientific">Candidatus Enterococcus moelleringii</name>
    <dbReference type="NCBI Taxonomy" id="2815325"/>
    <lineage>
        <taxon>Bacteria</taxon>
        <taxon>Bacillati</taxon>
        <taxon>Bacillota</taxon>
        <taxon>Bacilli</taxon>
        <taxon>Lactobacillales</taxon>
        <taxon>Enterococcaceae</taxon>
        <taxon>Enterococcus</taxon>
    </lineage>
</organism>
<dbReference type="InterPro" id="IPR050319">
    <property type="entry name" value="ABC_transp_ATP-bind"/>
</dbReference>
<dbReference type="EMBL" id="JAFREM010000004">
    <property type="protein sequence ID" value="MBO1305201.1"/>
    <property type="molecule type" value="Genomic_DNA"/>
</dbReference>
<reference evidence="8 9" key="1">
    <citation type="submission" date="2021-03" db="EMBL/GenBank/DDBJ databases">
        <title>Enterococcal diversity collection.</title>
        <authorList>
            <person name="Gilmore M.S."/>
            <person name="Schwartzman J."/>
            <person name="Van Tyne D."/>
            <person name="Martin M."/>
            <person name="Earl A.M."/>
            <person name="Manson A.L."/>
            <person name="Straub T."/>
            <person name="Salamzade R."/>
            <person name="Saavedra J."/>
            <person name="Lebreton F."/>
            <person name="Prichula J."/>
            <person name="Schaufler K."/>
            <person name="Gaca A."/>
            <person name="Sgardioli B."/>
            <person name="Wagenaar J."/>
            <person name="Strong T."/>
        </authorList>
    </citation>
    <scope>NUCLEOTIDE SEQUENCE [LARGE SCALE GENOMIC DNA]</scope>
    <source>
        <strain evidence="8 9">669A</strain>
    </source>
</reference>
<evidence type="ECO:0000313" key="8">
    <source>
        <dbReference type="EMBL" id="MBO1305201.1"/>
    </source>
</evidence>
<dbReference type="PANTHER" id="PTHR43776:SF8">
    <property type="entry name" value="ABC TRANSPORTER, ATP-BINDING PROTEIN"/>
    <property type="match status" value="1"/>
</dbReference>
<dbReference type="Pfam" id="PF08352">
    <property type="entry name" value="oligo_HPY"/>
    <property type="match status" value="1"/>
</dbReference>
<dbReference type="PROSITE" id="PS50893">
    <property type="entry name" value="ABC_TRANSPORTER_2"/>
    <property type="match status" value="1"/>
</dbReference>
<keyword evidence="6" id="KW-0653">Protein transport</keyword>
<keyword evidence="3" id="KW-0547">Nucleotide-binding</keyword>
<dbReference type="SUPFAM" id="SSF52540">
    <property type="entry name" value="P-loop containing nucleoside triphosphate hydrolases"/>
    <property type="match status" value="1"/>
</dbReference>
<proteinExistence type="inferred from homology"/>
<comment type="similarity">
    <text evidence="1">Belongs to the ABC transporter superfamily.</text>
</comment>
<name>A0ABS3L6G0_9ENTE</name>
<evidence type="ECO:0000256" key="3">
    <source>
        <dbReference type="ARBA" id="ARBA00022741"/>
    </source>
</evidence>
<keyword evidence="2" id="KW-0813">Transport</keyword>
<dbReference type="GO" id="GO:0005524">
    <property type="term" value="F:ATP binding"/>
    <property type="evidence" value="ECO:0007669"/>
    <property type="project" value="UniProtKB-KW"/>
</dbReference>
<evidence type="ECO:0000256" key="2">
    <source>
        <dbReference type="ARBA" id="ARBA00022448"/>
    </source>
</evidence>
<sequence>MEAQKPIVVLENVKKYFDIRDSKGQKGILKAVDDVSFTIQKGETFGLVGESGCGKSTLGKTLLNLFPITDGTIYIEGLDVTKLKSRKEKVEFGSRVQLVFQDPSACLNPRNRIGAILAEPYKIHHKKDMSKQEIDQKIDELLTMVGLAPEYKHRYPHEMSGGQKQRIGIARALALEPEIIICDEPVSALDVSIQAQVINLLEELQEKMNLTYLFISHDLGVVYHMCDRIAVMYLGNIVELADKNALYEDTLHPYTQALISAAPTIDQIKKDRIVLKGDVPSPSNPPKGCKFHTRCPYAMPVCEAENPALIEVKDNHFVACHLCKQPNTEGGNEK</sequence>
<evidence type="ECO:0000256" key="6">
    <source>
        <dbReference type="ARBA" id="ARBA00022927"/>
    </source>
</evidence>
<dbReference type="Gene3D" id="3.40.50.300">
    <property type="entry name" value="P-loop containing nucleotide triphosphate hydrolases"/>
    <property type="match status" value="1"/>
</dbReference>
<dbReference type="InterPro" id="IPR017871">
    <property type="entry name" value="ABC_transporter-like_CS"/>
</dbReference>
<keyword evidence="4 8" id="KW-0067">ATP-binding</keyword>
<dbReference type="InterPro" id="IPR013563">
    <property type="entry name" value="Oligopep_ABC_C"/>
</dbReference>
<dbReference type="InterPro" id="IPR003593">
    <property type="entry name" value="AAA+_ATPase"/>
</dbReference>
<dbReference type="InterPro" id="IPR003439">
    <property type="entry name" value="ABC_transporter-like_ATP-bd"/>
</dbReference>
<dbReference type="Pfam" id="PF00005">
    <property type="entry name" value="ABC_tran"/>
    <property type="match status" value="1"/>
</dbReference>
<dbReference type="InterPro" id="IPR027417">
    <property type="entry name" value="P-loop_NTPase"/>
</dbReference>
<keyword evidence="5" id="KW-0571">Peptide transport</keyword>
<evidence type="ECO:0000256" key="5">
    <source>
        <dbReference type="ARBA" id="ARBA00022856"/>
    </source>
</evidence>
<evidence type="ECO:0000256" key="4">
    <source>
        <dbReference type="ARBA" id="ARBA00022840"/>
    </source>
</evidence>
<accession>A0ABS3L6G0</accession>
<keyword evidence="9" id="KW-1185">Reference proteome</keyword>
<dbReference type="PANTHER" id="PTHR43776">
    <property type="entry name" value="TRANSPORT ATP-BINDING PROTEIN"/>
    <property type="match status" value="1"/>
</dbReference>
<dbReference type="PROSITE" id="PS00211">
    <property type="entry name" value="ABC_TRANSPORTER_1"/>
    <property type="match status" value="1"/>
</dbReference>
<dbReference type="RefSeq" id="WP_207672132.1">
    <property type="nucleotide sequence ID" value="NZ_JAFREM010000004.1"/>
</dbReference>